<feature type="domain" description="TROVE" evidence="1">
    <location>
        <begin position="10"/>
        <end position="310"/>
    </location>
</feature>
<protein>
    <submittedName>
        <fullName evidence="2">TROVE domain-containing protein</fullName>
    </submittedName>
</protein>
<dbReference type="EMBL" id="CP155447">
    <property type="protein sequence ID" value="XBH01783.1"/>
    <property type="molecule type" value="Genomic_DNA"/>
</dbReference>
<dbReference type="GO" id="GO:0000722">
    <property type="term" value="P:telomere maintenance via recombination"/>
    <property type="evidence" value="ECO:0007669"/>
    <property type="project" value="TreeGrafter"/>
</dbReference>
<dbReference type="SUPFAM" id="SSF140864">
    <property type="entry name" value="TROVE domain-like"/>
    <property type="match status" value="1"/>
</dbReference>
<gene>
    <name evidence="2" type="ORF">V5E97_25990</name>
</gene>
<evidence type="ECO:0000259" key="1">
    <source>
        <dbReference type="PROSITE" id="PS50988"/>
    </source>
</evidence>
<dbReference type="InterPro" id="IPR037214">
    <property type="entry name" value="TROVE_dom_sf"/>
</dbReference>
<dbReference type="InterPro" id="IPR052652">
    <property type="entry name" value="Telomerase_Complex_Comp"/>
</dbReference>
<dbReference type="PROSITE" id="PS50988">
    <property type="entry name" value="TROVE"/>
    <property type="match status" value="1"/>
</dbReference>
<name>A0AAU7C9H2_9BACT</name>
<dbReference type="AlphaFoldDB" id="A0AAU7C9H2"/>
<dbReference type="GO" id="GO:0070034">
    <property type="term" value="F:telomerase RNA binding"/>
    <property type="evidence" value="ECO:0007669"/>
    <property type="project" value="TreeGrafter"/>
</dbReference>
<organism evidence="2">
    <name type="scientific">Singulisphaera sp. Ch08</name>
    <dbReference type="NCBI Taxonomy" id="3120278"/>
    <lineage>
        <taxon>Bacteria</taxon>
        <taxon>Pseudomonadati</taxon>
        <taxon>Planctomycetota</taxon>
        <taxon>Planctomycetia</taxon>
        <taxon>Isosphaerales</taxon>
        <taxon>Isosphaeraceae</taxon>
        <taxon>Singulisphaera</taxon>
    </lineage>
</organism>
<proteinExistence type="predicted"/>
<dbReference type="Gene3D" id="3.40.50.410">
    <property type="entry name" value="von Willebrand factor, type A domain"/>
    <property type="match status" value="1"/>
</dbReference>
<evidence type="ECO:0000313" key="2">
    <source>
        <dbReference type="EMBL" id="XBH01783.1"/>
    </source>
</evidence>
<dbReference type="PANTHER" id="PTHR44791:SF1">
    <property type="entry name" value="TELOMERASE PROTEIN COMPONENT 1"/>
    <property type="match status" value="1"/>
</dbReference>
<accession>A0AAU7C9H2</accession>
<dbReference type="PANTHER" id="PTHR44791">
    <property type="entry name" value="TELOMERASE PROTEIN COMPONENT 1 TEP1"/>
    <property type="match status" value="1"/>
</dbReference>
<dbReference type="InterPro" id="IPR036465">
    <property type="entry name" value="vWFA_dom_sf"/>
</dbReference>
<dbReference type="Pfam" id="PF05731">
    <property type="entry name" value="TROVE"/>
    <property type="match status" value="1"/>
</dbReference>
<reference evidence="2" key="1">
    <citation type="submission" date="2024-05" db="EMBL/GenBank/DDBJ databases">
        <title>Planctomycetes of the genus Singulisphaera possess chitinolytic capabilities.</title>
        <authorList>
            <person name="Ivanova A."/>
        </authorList>
    </citation>
    <scope>NUCLEOTIDE SEQUENCE</scope>
    <source>
        <strain evidence="2">Ch08T</strain>
    </source>
</reference>
<dbReference type="InterPro" id="IPR008858">
    <property type="entry name" value="TROVE_dom"/>
</dbReference>
<dbReference type="SUPFAM" id="SSF53300">
    <property type="entry name" value="vWA-like"/>
    <property type="match status" value="1"/>
</dbReference>
<dbReference type="RefSeq" id="WP_406694528.1">
    <property type="nucleotide sequence ID" value="NZ_CP155447.1"/>
</dbReference>
<dbReference type="GO" id="GO:0003720">
    <property type="term" value="F:telomerase activity"/>
    <property type="evidence" value="ECO:0007669"/>
    <property type="project" value="TreeGrafter"/>
</dbReference>
<sequence length="432" mass="48493">MATLNRLRKIFTHEGALAARIDPLAQLERSVMSCLLWESEFYEDGQTIGDRLAKLVEVIPAIDVARVAIQAKEDMRLRHVPLLLARELMRTKEGRAQAKGLFSRVILRPDDIAEFLTIYWKDNKDEPLAKQVKRWLGDSFRKFDEYQLAKYNGGQKAVKLRDALRITRPKPSDEAQAELWRKLVKGELATPDTWEVELSRGGDKKASWSRLLAENKLGGLAMLRNVRNMTKAGVADKAIRAGIRGVKAGRLLPINFIASARHNPQFEPELEAKFFECFAGREKVKGKTVILVDISGSMDAALSAKSEMTRIDVACSLAMIGRELFEKLRVFTFSNSLVEVPGRRGFALRDAITRSQPHGGTELGKAVRLLPARDRLIVITDEQSHDSVPQIKGYLINVASNQNGVGYGQWIHIDGWSDKVLDYIVKYEATNG</sequence>